<feature type="transmembrane region" description="Helical" evidence="5">
    <location>
        <begin position="71"/>
        <end position="98"/>
    </location>
</feature>
<protein>
    <submittedName>
        <fullName evidence="8">Proton-coupled amino acid transporter-like protein pathetic</fullName>
    </submittedName>
</protein>
<dbReference type="Proteomes" id="UP001652582">
    <property type="component" value="Chromosome 18"/>
</dbReference>
<evidence type="ECO:0000313" key="7">
    <source>
        <dbReference type="Proteomes" id="UP001652582"/>
    </source>
</evidence>
<feature type="transmembrane region" description="Helical" evidence="5">
    <location>
        <begin position="133"/>
        <end position="153"/>
    </location>
</feature>
<accession>A0ABM3LV24</accession>
<reference evidence="8" key="1">
    <citation type="submission" date="2025-08" db="UniProtKB">
        <authorList>
            <consortium name="RefSeq"/>
        </authorList>
    </citation>
    <scope>IDENTIFICATION</scope>
</reference>
<evidence type="ECO:0000256" key="4">
    <source>
        <dbReference type="ARBA" id="ARBA00023136"/>
    </source>
</evidence>
<sequence length="259" mass="28212">MEQCAQPSGGGRGNWKNFASTQAEEDAYDYVKFRVNPKPTGFVGSVAHAIKGALGGGILGGHVAFMKAGLIAAPCVFLFGVYMTYCLYMLVTSAQILFRRTRVSSMSYPDVGEAAMACFPNPSVAKWATAFRYSMDAIICIDLFGACACYQLIIAKSIKQLVENTQHPTMEGLGPVLCVLVTIYYAMQFNPSMSGLKVTTTAYSYFEFIGMSVFSMSCVGVVLPIENNMGNPKNFPKVLVTGKIIRIDLKFVVLRLCNI</sequence>
<evidence type="ECO:0000256" key="2">
    <source>
        <dbReference type="ARBA" id="ARBA00022692"/>
    </source>
</evidence>
<feature type="transmembrane region" description="Helical" evidence="5">
    <location>
        <begin position="42"/>
        <end position="65"/>
    </location>
</feature>
<evidence type="ECO:0000256" key="3">
    <source>
        <dbReference type="ARBA" id="ARBA00022989"/>
    </source>
</evidence>
<feature type="transmembrane region" description="Helical" evidence="5">
    <location>
        <begin position="202"/>
        <end position="225"/>
    </location>
</feature>
<proteinExistence type="predicted"/>
<comment type="subcellular location">
    <subcellularLocation>
        <location evidence="1">Membrane</location>
        <topology evidence="1">Multi-pass membrane protein</topology>
    </subcellularLocation>
</comment>
<dbReference type="GeneID" id="112049793"/>
<dbReference type="PANTHER" id="PTHR22950:SF349">
    <property type="entry name" value="AMINO ACID TRANSPORTER TRANSMEMBRANE DOMAIN-CONTAINING PROTEIN"/>
    <property type="match status" value="1"/>
</dbReference>
<dbReference type="RefSeq" id="XP_052742925.1">
    <property type="nucleotide sequence ID" value="XM_052886965.1"/>
</dbReference>
<dbReference type="InterPro" id="IPR013057">
    <property type="entry name" value="AA_transpt_TM"/>
</dbReference>
<feature type="transmembrane region" description="Helical" evidence="5">
    <location>
        <begin position="173"/>
        <end position="190"/>
    </location>
</feature>
<evidence type="ECO:0000256" key="5">
    <source>
        <dbReference type="SAM" id="Phobius"/>
    </source>
</evidence>
<evidence type="ECO:0000313" key="8">
    <source>
        <dbReference type="RefSeq" id="XP_052742925.1"/>
    </source>
</evidence>
<feature type="domain" description="Amino acid transporter transmembrane" evidence="6">
    <location>
        <begin position="40"/>
        <end position="198"/>
    </location>
</feature>
<organism evidence="7 8">
    <name type="scientific">Bicyclus anynana</name>
    <name type="common">Squinting bush brown butterfly</name>
    <dbReference type="NCBI Taxonomy" id="110368"/>
    <lineage>
        <taxon>Eukaryota</taxon>
        <taxon>Metazoa</taxon>
        <taxon>Ecdysozoa</taxon>
        <taxon>Arthropoda</taxon>
        <taxon>Hexapoda</taxon>
        <taxon>Insecta</taxon>
        <taxon>Pterygota</taxon>
        <taxon>Neoptera</taxon>
        <taxon>Endopterygota</taxon>
        <taxon>Lepidoptera</taxon>
        <taxon>Glossata</taxon>
        <taxon>Ditrysia</taxon>
        <taxon>Papilionoidea</taxon>
        <taxon>Nymphalidae</taxon>
        <taxon>Satyrinae</taxon>
        <taxon>Satyrini</taxon>
        <taxon>Mycalesina</taxon>
        <taxon>Bicyclus</taxon>
    </lineage>
</organism>
<dbReference type="Pfam" id="PF01490">
    <property type="entry name" value="Aa_trans"/>
    <property type="match status" value="1"/>
</dbReference>
<keyword evidence="4 5" id="KW-0472">Membrane</keyword>
<gene>
    <name evidence="8" type="primary">LOC112049793</name>
</gene>
<dbReference type="PANTHER" id="PTHR22950">
    <property type="entry name" value="AMINO ACID TRANSPORTER"/>
    <property type="match status" value="1"/>
</dbReference>
<keyword evidence="3 5" id="KW-1133">Transmembrane helix</keyword>
<evidence type="ECO:0000256" key="1">
    <source>
        <dbReference type="ARBA" id="ARBA00004141"/>
    </source>
</evidence>
<evidence type="ECO:0000259" key="6">
    <source>
        <dbReference type="Pfam" id="PF01490"/>
    </source>
</evidence>
<keyword evidence="7" id="KW-1185">Reference proteome</keyword>
<keyword evidence="2 5" id="KW-0812">Transmembrane</keyword>
<name>A0ABM3LV24_BICAN</name>